<evidence type="ECO:0000313" key="5">
    <source>
        <dbReference type="EMBL" id="REG96412.1"/>
    </source>
</evidence>
<dbReference type="SUPFAM" id="SSF46785">
    <property type="entry name" value="Winged helix' DNA-binding domain"/>
    <property type="match status" value="1"/>
</dbReference>
<dbReference type="InterPro" id="IPR011991">
    <property type="entry name" value="ArsR-like_HTH"/>
</dbReference>
<dbReference type="NCBIfam" id="NF033788">
    <property type="entry name" value="HTH_metalloreg"/>
    <property type="match status" value="1"/>
</dbReference>
<dbReference type="GO" id="GO:0003700">
    <property type="term" value="F:DNA-binding transcription factor activity"/>
    <property type="evidence" value="ECO:0007669"/>
    <property type="project" value="InterPro"/>
</dbReference>
<dbReference type="InterPro" id="IPR051081">
    <property type="entry name" value="HTH_MetalResp_TranReg"/>
</dbReference>
<sequence length="149" mass="17055">MGTTKKQDFDQETNAIAEICKALGHPTRMQIMTLLWNKNHRTCGEIVTLIPLAQSTISKHLLELKKADLLNVKNIGKKTIYSIEVEKIQVLKKYFTNYLSNKLLSNEIEIVKPSPIPKIKKVAKLHLKQHNYQFPSKKNNISQSDTELS</sequence>
<evidence type="ECO:0000256" key="2">
    <source>
        <dbReference type="ARBA" id="ARBA00023125"/>
    </source>
</evidence>
<accession>A0A3E0EDQ7</accession>
<keyword evidence="6" id="KW-1185">Reference proteome</keyword>
<gene>
    <name evidence="5" type="ORF">C8P67_10956</name>
</gene>
<dbReference type="InterPro" id="IPR001845">
    <property type="entry name" value="HTH_ArsR_DNA-bd_dom"/>
</dbReference>
<dbReference type="PANTHER" id="PTHR33154:SF15">
    <property type="entry name" value="REGULATORY PROTEIN ARSR"/>
    <property type="match status" value="1"/>
</dbReference>
<dbReference type="Gene3D" id="1.10.10.10">
    <property type="entry name" value="Winged helix-like DNA-binding domain superfamily/Winged helix DNA-binding domain"/>
    <property type="match status" value="1"/>
</dbReference>
<dbReference type="InterPro" id="IPR036390">
    <property type="entry name" value="WH_DNA-bd_sf"/>
</dbReference>
<dbReference type="Proteomes" id="UP000257136">
    <property type="component" value="Unassembled WGS sequence"/>
</dbReference>
<protein>
    <submittedName>
        <fullName evidence="5">DNA-binding transcriptional ArsR family regulator</fullName>
    </submittedName>
</protein>
<reference evidence="5 6" key="1">
    <citation type="submission" date="2018-08" db="EMBL/GenBank/DDBJ databases">
        <title>Genomic Encyclopedia of Archaeal and Bacterial Type Strains, Phase II (KMG-II): from individual species to whole genera.</title>
        <authorList>
            <person name="Goeker M."/>
        </authorList>
    </citation>
    <scope>NUCLEOTIDE SEQUENCE [LARGE SCALE GENOMIC DNA]</scope>
    <source>
        <strain evidence="5 6">DSM 100880</strain>
    </source>
</reference>
<dbReference type="EMBL" id="QUNI01000009">
    <property type="protein sequence ID" value="REG96412.1"/>
    <property type="molecule type" value="Genomic_DNA"/>
</dbReference>
<dbReference type="AlphaFoldDB" id="A0A3E0EDQ7"/>
<evidence type="ECO:0000256" key="1">
    <source>
        <dbReference type="ARBA" id="ARBA00023015"/>
    </source>
</evidence>
<dbReference type="OrthoDB" id="9800049at2"/>
<dbReference type="InterPro" id="IPR036388">
    <property type="entry name" value="WH-like_DNA-bd_sf"/>
</dbReference>
<dbReference type="RefSeq" id="WP_115814016.1">
    <property type="nucleotide sequence ID" value="NZ_QUNI01000009.1"/>
</dbReference>
<dbReference type="CDD" id="cd00090">
    <property type="entry name" value="HTH_ARSR"/>
    <property type="match status" value="1"/>
</dbReference>
<dbReference type="SMART" id="SM00418">
    <property type="entry name" value="HTH_ARSR"/>
    <property type="match status" value="1"/>
</dbReference>
<dbReference type="GO" id="GO:0003677">
    <property type="term" value="F:DNA binding"/>
    <property type="evidence" value="ECO:0007669"/>
    <property type="project" value="UniProtKB-KW"/>
</dbReference>
<evidence type="ECO:0000256" key="3">
    <source>
        <dbReference type="ARBA" id="ARBA00023163"/>
    </source>
</evidence>
<evidence type="ECO:0000313" key="6">
    <source>
        <dbReference type="Proteomes" id="UP000257136"/>
    </source>
</evidence>
<keyword evidence="2 5" id="KW-0238">DNA-binding</keyword>
<dbReference type="PANTHER" id="PTHR33154">
    <property type="entry name" value="TRANSCRIPTIONAL REGULATOR, ARSR FAMILY"/>
    <property type="match status" value="1"/>
</dbReference>
<dbReference type="PRINTS" id="PR00778">
    <property type="entry name" value="HTHARSR"/>
</dbReference>
<dbReference type="Pfam" id="PF12840">
    <property type="entry name" value="HTH_20"/>
    <property type="match status" value="1"/>
</dbReference>
<keyword evidence="3" id="KW-0804">Transcription</keyword>
<keyword evidence="1" id="KW-0805">Transcription regulation</keyword>
<comment type="caution">
    <text evidence="5">The sequence shown here is derived from an EMBL/GenBank/DDBJ whole genome shotgun (WGS) entry which is preliminary data.</text>
</comment>
<evidence type="ECO:0000259" key="4">
    <source>
        <dbReference type="PROSITE" id="PS50987"/>
    </source>
</evidence>
<feature type="domain" description="HTH arsR-type" evidence="4">
    <location>
        <begin position="8"/>
        <end position="103"/>
    </location>
</feature>
<name>A0A3E0EDQ7_9FLAO</name>
<proteinExistence type="predicted"/>
<dbReference type="PROSITE" id="PS50987">
    <property type="entry name" value="HTH_ARSR_2"/>
    <property type="match status" value="1"/>
</dbReference>
<organism evidence="5 6">
    <name type="scientific">Flavobacterium aquicola</name>
    <dbReference type="NCBI Taxonomy" id="1682742"/>
    <lineage>
        <taxon>Bacteria</taxon>
        <taxon>Pseudomonadati</taxon>
        <taxon>Bacteroidota</taxon>
        <taxon>Flavobacteriia</taxon>
        <taxon>Flavobacteriales</taxon>
        <taxon>Flavobacteriaceae</taxon>
        <taxon>Flavobacterium</taxon>
    </lineage>
</organism>